<protein>
    <submittedName>
        <fullName evidence="1">Uncharacterized protein</fullName>
    </submittedName>
</protein>
<dbReference type="Proteomes" id="UP000075260">
    <property type="component" value="Unassembled WGS sequence"/>
</dbReference>
<accession>A0A150QTI2</accession>
<name>A0A150QTI2_SORCE</name>
<evidence type="ECO:0000313" key="2">
    <source>
        <dbReference type="Proteomes" id="UP000075260"/>
    </source>
</evidence>
<sequence>MPRTPVDGLDLQAYAAVAARLAAAEEPRAAVLASARLDERRWLAIEQTWLLRLATSLLQQDRSLAEEHDAALRAAQEAIVAGRLPTLEVYAAVVARILSGRDPAAALAEAGLSPAAFACAQRTFGARIAEDPAFAARFRALLERPDEG</sequence>
<evidence type="ECO:0000313" key="1">
    <source>
        <dbReference type="EMBL" id="KYF70868.1"/>
    </source>
</evidence>
<organism evidence="1 2">
    <name type="scientific">Sorangium cellulosum</name>
    <name type="common">Polyangium cellulosum</name>
    <dbReference type="NCBI Taxonomy" id="56"/>
    <lineage>
        <taxon>Bacteria</taxon>
        <taxon>Pseudomonadati</taxon>
        <taxon>Myxococcota</taxon>
        <taxon>Polyangia</taxon>
        <taxon>Polyangiales</taxon>
        <taxon>Polyangiaceae</taxon>
        <taxon>Sorangium</taxon>
    </lineage>
</organism>
<comment type="caution">
    <text evidence="1">The sequence shown here is derived from an EMBL/GenBank/DDBJ whole genome shotgun (WGS) entry which is preliminary data.</text>
</comment>
<proteinExistence type="predicted"/>
<gene>
    <name evidence="1" type="ORF">BE15_30650</name>
</gene>
<dbReference type="AlphaFoldDB" id="A0A150QTI2"/>
<reference evidence="1 2" key="1">
    <citation type="submission" date="2014-02" db="EMBL/GenBank/DDBJ databases">
        <title>The small core and large imbalanced accessory genome model reveals a collaborative survival strategy of Sorangium cellulosum strains in nature.</title>
        <authorList>
            <person name="Han K."/>
            <person name="Peng R."/>
            <person name="Blom J."/>
            <person name="Li Y.-Z."/>
        </authorList>
    </citation>
    <scope>NUCLEOTIDE SEQUENCE [LARGE SCALE GENOMIC DNA]</scope>
    <source>
        <strain evidence="1 2">So0008-312</strain>
    </source>
</reference>
<dbReference type="EMBL" id="JEMA01000372">
    <property type="protein sequence ID" value="KYF70868.1"/>
    <property type="molecule type" value="Genomic_DNA"/>
</dbReference>